<dbReference type="Pfam" id="PF11008">
    <property type="entry name" value="DUF2846"/>
    <property type="match status" value="1"/>
</dbReference>
<reference evidence="3 4" key="1">
    <citation type="submission" date="2020-04" db="EMBL/GenBank/DDBJ databases">
        <title>Azohydromonas sp. isolated from soil.</title>
        <authorList>
            <person name="Dahal R.H."/>
        </authorList>
    </citation>
    <scope>NUCLEOTIDE SEQUENCE [LARGE SCALE GENOMIC DNA]</scope>
    <source>
        <strain evidence="3 4">G-1-1-14</strain>
    </source>
</reference>
<sequence>MNKPAAARILLCISTLILAGWLQGCATATGPAFSNAQAPENGKGLVYLYRTSAFFAIAQSFLVHADGKEAGRLPNASYLALQLPPGVHSLKVTPGGLGRTSVLDIEVRAGTTSFYQYDFATGALANSFFIGASIKPRDPAMALVNLKNLTAASPRPGPDSNSTSLYGRLDETNTVSAVSGSIQAGYRK</sequence>
<dbReference type="AlphaFoldDB" id="A0A848F1N4"/>
<dbReference type="InterPro" id="IPR022548">
    <property type="entry name" value="DUF2846"/>
</dbReference>
<comment type="caution">
    <text evidence="3">The sequence shown here is derived from an EMBL/GenBank/DDBJ whole genome shotgun (WGS) entry which is preliminary data.</text>
</comment>
<evidence type="ECO:0000256" key="1">
    <source>
        <dbReference type="SAM" id="SignalP"/>
    </source>
</evidence>
<name>A0A848F1N4_9BURK</name>
<protein>
    <submittedName>
        <fullName evidence="3">DUF2846 domain-containing protein</fullName>
    </submittedName>
</protein>
<keyword evidence="4" id="KW-1185">Reference proteome</keyword>
<dbReference type="Proteomes" id="UP000574067">
    <property type="component" value="Unassembled WGS sequence"/>
</dbReference>
<gene>
    <name evidence="3" type="ORF">HHL10_01185</name>
</gene>
<dbReference type="EMBL" id="JABBFW010000001">
    <property type="protein sequence ID" value="NML13594.1"/>
    <property type="molecule type" value="Genomic_DNA"/>
</dbReference>
<organism evidence="3 4">
    <name type="scientific">Azohydromonas caseinilytica</name>
    <dbReference type="NCBI Taxonomy" id="2728836"/>
    <lineage>
        <taxon>Bacteria</taxon>
        <taxon>Pseudomonadati</taxon>
        <taxon>Pseudomonadota</taxon>
        <taxon>Betaproteobacteria</taxon>
        <taxon>Burkholderiales</taxon>
        <taxon>Sphaerotilaceae</taxon>
        <taxon>Azohydromonas</taxon>
    </lineage>
</organism>
<evidence type="ECO:0000259" key="2">
    <source>
        <dbReference type="Pfam" id="PF11008"/>
    </source>
</evidence>
<keyword evidence="1" id="KW-0732">Signal</keyword>
<dbReference type="RefSeq" id="WP_169158509.1">
    <property type="nucleotide sequence ID" value="NZ_JABBFW010000001.1"/>
</dbReference>
<feature type="domain" description="DUF2846" evidence="2">
    <location>
        <begin position="40"/>
        <end position="122"/>
    </location>
</feature>
<evidence type="ECO:0000313" key="3">
    <source>
        <dbReference type="EMBL" id="NML13594.1"/>
    </source>
</evidence>
<feature type="signal peptide" evidence="1">
    <location>
        <begin position="1"/>
        <end position="19"/>
    </location>
</feature>
<proteinExistence type="predicted"/>
<feature type="chain" id="PRO_5032779375" evidence="1">
    <location>
        <begin position="20"/>
        <end position="188"/>
    </location>
</feature>
<evidence type="ECO:0000313" key="4">
    <source>
        <dbReference type="Proteomes" id="UP000574067"/>
    </source>
</evidence>
<dbReference type="PROSITE" id="PS51257">
    <property type="entry name" value="PROKAR_LIPOPROTEIN"/>
    <property type="match status" value="1"/>
</dbReference>
<accession>A0A848F1N4</accession>